<keyword evidence="3" id="KW-1185">Reference proteome</keyword>
<evidence type="ECO:0000313" key="2">
    <source>
        <dbReference type="EMBL" id="KAG2640766.1"/>
    </source>
</evidence>
<sequence length="127" mass="13801">MFGSPRRGARRPDPRVFPGETRPHLLGPGTSSLSARERREARRALRRRAACSASLLLLPLHLRSKARLGAAAPPPSRRHPCSSPVGDAAPPSHPHGIRSATMAPPRPPPPPEPPRCLHFLVIYLGDF</sequence>
<name>A0A8T0W469_PANVG</name>
<organism evidence="2 3">
    <name type="scientific">Panicum virgatum</name>
    <name type="common">Blackwell switchgrass</name>
    <dbReference type="NCBI Taxonomy" id="38727"/>
    <lineage>
        <taxon>Eukaryota</taxon>
        <taxon>Viridiplantae</taxon>
        <taxon>Streptophyta</taxon>
        <taxon>Embryophyta</taxon>
        <taxon>Tracheophyta</taxon>
        <taxon>Spermatophyta</taxon>
        <taxon>Magnoliopsida</taxon>
        <taxon>Liliopsida</taxon>
        <taxon>Poales</taxon>
        <taxon>Poaceae</taxon>
        <taxon>PACMAD clade</taxon>
        <taxon>Panicoideae</taxon>
        <taxon>Panicodae</taxon>
        <taxon>Paniceae</taxon>
        <taxon>Panicinae</taxon>
        <taxon>Panicum</taxon>
        <taxon>Panicum sect. Hiantes</taxon>
    </lineage>
</organism>
<proteinExistence type="predicted"/>
<comment type="caution">
    <text evidence="2">The sequence shown here is derived from an EMBL/GenBank/DDBJ whole genome shotgun (WGS) entry which is preliminary data.</text>
</comment>
<evidence type="ECO:0000256" key="1">
    <source>
        <dbReference type="SAM" id="MobiDB-lite"/>
    </source>
</evidence>
<dbReference type="AlphaFoldDB" id="A0A8T0W469"/>
<reference evidence="2" key="1">
    <citation type="submission" date="2020-05" db="EMBL/GenBank/DDBJ databases">
        <title>WGS assembly of Panicum virgatum.</title>
        <authorList>
            <person name="Lovell J.T."/>
            <person name="Jenkins J."/>
            <person name="Shu S."/>
            <person name="Juenger T.E."/>
            <person name="Schmutz J."/>
        </authorList>
    </citation>
    <scope>NUCLEOTIDE SEQUENCE</scope>
    <source>
        <strain evidence="2">AP13</strain>
    </source>
</reference>
<dbReference type="EMBL" id="CM029039">
    <property type="protein sequence ID" value="KAG2640766.1"/>
    <property type="molecule type" value="Genomic_DNA"/>
</dbReference>
<protein>
    <submittedName>
        <fullName evidence="2">Uncharacterized protein</fullName>
    </submittedName>
</protein>
<dbReference type="Proteomes" id="UP000823388">
    <property type="component" value="Chromosome 2K"/>
</dbReference>
<feature type="region of interest" description="Disordered" evidence="1">
    <location>
        <begin position="1"/>
        <end position="41"/>
    </location>
</feature>
<accession>A0A8T0W469</accession>
<gene>
    <name evidence="2" type="ORF">PVAP13_2KG118316</name>
</gene>
<evidence type="ECO:0000313" key="3">
    <source>
        <dbReference type="Proteomes" id="UP000823388"/>
    </source>
</evidence>
<feature type="region of interest" description="Disordered" evidence="1">
    <location>
        <begin position="68"/>
        <end position="112"/>
    </location>
</feature>